<reference evidence="4 5" key="1">
    <citation type="journal article" date="2019" name="Nat. Ecol. Evol.">
        <title>Megaphylogeny resolves global patterns of mushroom evolution.</title>
        <authorList>
            <person name="Varga T."/>
            <person name="Krizsan K."/>
            <person name="Foldi C."/>
            <person name="Dima B."/>
            <person name="Sanchez-Garcia M."/>
            <person name="Sanchez-Ramirez S."/>
            <person name="Szollosi G.J."/>
            <person name="Szarkandi J.G."/>
            <person name="Papp V."/>
            <person name="Albert L."/>
            <person name="Andreopoulos W."/>
            <person name="Angelini C."/>
            <person name="Antonin V."/>
            <person name="Barry K.W."/>
            <person name="Bougher N.L."/>
            <person name="Buchanan P."/>
            <person name="Buyck B."/>
            <person name="Bense V."/>
            <person name="Catcheside P."/>
            <person name="Chovatia M."/>
            <person name="Cooper J."/>
            <person name="Damon W."/>
            <person name="Desjardin D."/>
            <person name="Finy P."/>
            <person name="Geml J."/>
            <person name="Haridas S."/>
            <person name="Hughes K."/>
            <person name="Justo A."/>
            <person name="Karasinski D."/>
            <person name="Kautmanova I."/>
            <person name="Kiss B."/>
            <person name="Kocsube S."/>
            <person name="Kotiranta H."/>
            <person name="LaButti K.M."/>
            <person name="Lechner B.E."/>
            <person name="Liimatainen K."/>
            <person name="Lipzen A."/>
            <person name="Lukacs Z."/>
            <person name="Mihaltcheva S."/>
            <person name="Morgado L.N."/>
            <person name="Niskanen T."/>
            <person name="Noordeloos M.E."/>
            <person name="Ohm R.A."/>
            <person name="Ortiz-Santana B."/>
            <person name="Ovrebo C."/>
            <person name="Racz N."/>
            <person name="Riley R."/>
            <person name="Savchenko A."/>
            <person name="Shiryaev A."/>
            <person name="Soop K."/>
            <person name="Spirin V."/>
            <person name="Szebenyi C."/>
            <person name="Tomsovsky M."/>
            <person name="Tulloss R.E."/>
            <person name="Uehling J."/>
            <person name="Grigoriev I.V."/>
            <person name="Vagvolgyi C."/>
            <person name="Papp T."/>
            <person name="Martin F.M."/>
            <person name="Miettinen O."/>
            <person name="Hibbett D.S."/>
            <person name="Nagy L.G."/>
        </authorList>
    </citation>
    <scope>NUCLEOTIDE SEQUENCE [LARGE SCALE GENOMIC DNA]</scope>
    <source>
        <strain evidence="4 5">HHB13444</strain>
    </source>
</reference>
<sequence>MNLDPSKDPVGVQILRDTAAEQAAKIQQLEWELSYLRRQLEGEGACRPDAPASGNGANAPTSASEPSGSRGTNLGLTTPPPSAGRPSTSSPDVEEEEAQNDQENSGSIAQRLRRRKRQSPVESPCVTRSRKRVIRPDPDDQNTTISPQGASASGASFGVTGTSTPVQTASTTHMPALTTPYPPSPAVPSSSTQSPGALAQSQTGQRSCVPLVLAGVRVKCAPALMTEEAAANRLSGCRQFEVPAIDPELRSVSTARSFLASAFGGNGQQPSTVARNGDNFLFPKFEMQPNLPYAFGMPGLLYSASFMRDWKEGRQKLFVGLREGHVWYVGDYVLDRGLALSAEEYRAWPKEMKFKWATYIRTTKKHRDIKVGIVMRRELNREPTEVELASAVGDKNKYDDLRDSEIIQAYEEGREVMNVWRMQCVGFDVKFLQAIHEKYNNYVPVPRVKREKKPVASNNAPPGL</sequence>
<dbReference type="Proteomes" id="UP000308197">
    <property type="component" value="Unassembled WGS sequence"/>
</dbReference>
<evidence type="ECO:0000259" key="3">
    <source>
        <dbReference type="Pfam" id="PF20411"/>
    </source>
</evidence>
<organism evidence="4 5">
    <name type="scientific">Polyporus arcularius HHB13444</name>
    <dbReference type="NCBI Taxonomy" id="1314778"/>
    <lineage>
        <taxon>Eukaryota</taxon>
        <taxon>Fungi</taxon>
        <taxon>Dikarya</taxon>
        <taxon>Basidiomycota</taxon>
        <taxon>Agaricomycotina</taxon>
        <taxon>Agaricomycetes</taxon>
        <taxon>Polyporales</taxon>
        <taxon>Polyporaceae</taxon>
        <taxon>Polyporus</taxon>
    </lineage>
</organism>
<dbReference type="STRING" id="1314778.A0A5C3PSK0"/>
<feature type="compositionally biased region" description="Polar residues" evidence="2">
    <location>
        <begin position="141"/>
        <end position="173"/>
    </location>
</feature>
<evidence type="ECO:0000256" key="2">
    <source>
        <dbReference type="SAM" id="MobiDB-lite"/>
    </source>
</evidence>
<proteinExistence type="predicted"/>
<keyword evidence="5" id="KW-1185">Reference proteome</keyword>
<dbReference type="Pfam" id="PF20411">
    <property type="entry name" value="DUF6697"/>
    <property type="match status" value="1"/>
</dbReference>
<protein>
    <recommendedName>
        <fullName evidence="3">DUF6697 domain-containing protein</fullName>
    </recommendedName>
</protein>
<evidence type="ECO:0000313" key="4">
    <source>
        <dbReference type="EMBL" id="TFK91350.1"/>
    </source>
</evidence>
<dbReference type="InterPro" id="IPR046520">
    <property type="entry name" value="DUF6697"/>
</dbReference>
<feature type="compositionally biased region" description="Polar residues" evidence="2">
    <location>
        <begin position="55"/>
        <end position="76"/>
    </location>
</feature>
<keyword evidence="1" id="KW-0175">Coiled coil</keyword>
<evidence type="ECO:0000313" key="5">
    <source>
        <dbReference type="Proteomes" id="UP000308197"/>
    </source>
</evidence>
<dbReference type="InParanoid" id="A0A5C3PSK0"/>
<feature type="region of interest" description="Disordered" evidence="2">
    <location>
        <begin position="44"/>
        <end position="203"/>
    </location>
</feature>
<feature type="coiled-coil region" evidence="1">
    <location>
        <begin position="12"/>
        <end position="39"/>
    </location>
</feature>
<name>A0A5C3PSK0_9APHY</name>
<gene>
    <name evidence="4" type="ORF">K466DRAFT_327135</name>
</gene>
<evidence type="ECO:0000256" key="1">
    <source>
        <dbReference type="SAM" id="Coils"/>
    </source>
</evidence>
<accession>A0A5C3PSK0</accession>
<dbReference type="EMBL" id="ML211022">
    <property type="protein sequence ID" value="TFK91350.1"/>
    <property type="molecule type" value="Genomic_DNA"/>
</dbReference>
<dbReference type="AlphaFoldDB" id="A0A5C3PSK0"/>
<feature type="domain" description="DUF6697" evidence="3">
    <location>
        <begin position="255"/>
        <end position="438"/>
    </location>
</feature>